<dbReference type="InterPro" id="IPR023296">
    <property type="entry name" value="Glyco_hydro_beta-prop_sf"/>
</dbReference>
<keyword evidence="3" id="KW-0378">Hydrolase</keyword>
<accession>A0ABP0CL73</accession>
<evidence type="ECO:0000256" key="4">
    <source>
        <dbReference type="ARBA" id="ARBA00023295"/>
    </source>
</evidence>
<name>A0ABP0CL73_9PEZI</name>
<dbReference type="Gene3D" id="2.115.10.20">
    <property type="entry name" value="Glycosyl hydrolase domain, family 43"/>
    <property type="match status" value="1"/>
</dbReference>
<comment type="caution">
    <text evidence="6">The sequence shown here is derived from an EMBL/GenBank/DDBJ whole genome shotgun (WGS) entry which is preliminary data.</text>
</comment>
<dbReference type="Proteomes" id="UP001642482">
    <property type="component" value="Unassembled WGS sequence"/>
</dbReference>
<evidence type="ECO:0000256" key="2">
    <source>
        <dbReference type="ARBA" id="ARBA00012758"/>
    </source>
</evidence>
<dbReference type="SMART" id="SM00640">
    <property type="entry name" value="Glyco_32"/>
    <property type="match status" value="1"/>
</dbReference>
<evidence type="ECO:0000313" key="7">
    <source>
        <dbReference type="Proteomes" id="UP001642482"/>
    </source>
</evidence>
<evidence type="ECO:0000313" key="6">
    <source>
        <dbReference type="EMBL" id="CAK7232156.1"/>
    </source>
</evidence>
<dbReference type="Pfam" id="PF00251">
    <property type="entry name" value="Glyco_hydro_32N"/>
    <property type="match status" value="1"/>
</dbReference>
<dbReference type="PANTHER" id="PTHR43101">
    <property type="entry name" value="BETA-FRUCTOSIDASE"/>
    <property type="match status" value="1"/>
</dbReference>
<dbReference type="InterPro" id="IPR001362">
    <property type="entry name" value="Glyco_hydro_32"/>
</dbReference>
<evidence type="ECO:0000256" key="1">
    <source>
        <dbReference type="ARBA" id="ARBA00009902"/>
    </source>
</evidence>
<sequence length="557" mass="60940">MANSVPTPPPDDKAGATVTGFSRISPAQAAADAIPLLVNDDTYHLFHLTTPPFTRHHPARLRSSWWRMRSQDLVHWTRDAQPCIMPGGGGNADLSANAPDADGAWTGAAVIGPGGGMNIFYTGYNLSQDGRQVILRTQAHDKTASSFGYPGSEIQINGAGRDLLEDVDFRDPFVFYNSDESRYWMVVASRLAQGPYWSRGCIALLTSTDLNTWQFAPEPLYTPGDLFCPECPELFFLPTTQKWYLVYSRFHAPNAGTVYRIADSPYGPFRVPRDGSQGRLDGRRWYAAKSCAKAGDPSTRIFFGWIGDYVEDEGKWLWGGDLGIPREVSAVTGTDYLSVSPAAAAVALAKASSTAVPSANVPRQIALSSSTAGTTTVMPLNLSGTTAKSNMDVLLSMTFDVADCSAHTFGVIFQPDDQQRGYRLQFRPSISVPGMPTLYTVTIFIDFPPLDDFWADQYNLHLPRPVDGPEIVRHDGVVLSSSGVQIFLRRQLVEIFCGGRSISFRLPRPSTSSTAADKAPHSVLDSCRRVSWFVEDGKVSLENVSIRYGGQLNKIVT</sequence>
<dbReference type="EC" id="3.2.1.26" evidence="2"/>
<evidence type="ECO:0000259" key="5">
    <source>
        <dbReference type="Pfam" id="PF00251"/>
    </source>
</evidence>
<dbReference type="InterPro" id="IPR013148">
    <property type="entry name" value="Glyco_hydro_32_N"/>
</dbReference>
<dbReference type="InterPro" id="IPR051214">
    <property type="entry name" value="GH32_Enzymes"/>
</dbReference>
<keyword evidence="4" id="KW-0326">Glycosidase</keyword>
<evidence type="ECO:0000256" key="3">
    <source>
        <dbReference type="ARBA" id="ARBA00022801"/>
    </source>
</evidence>
<dbReference type="CDD" id="cd08995">
    <property type="entry name" value="GH32_EcAec43-like"/>
    <property type="match status" value="1"/>
</dbReference>
<feature type="domain" description="Glycosyl hydrolase family 32 N-terminal" evidence="5">
    <location>
        <begin position="36"/>
        <end position="337"/>
    </location>
</feature>
<dbReference type="EMBL" id="CAWUHD010000109">
    <property type="protein sequence ID" value="CAK7232156.1"/>
    <property type="molecule type" value="Genomic_DNA"/>
</dbReference>
<dbReference type="SUPFAM" id="SSF75005">
    <property type="entry name" value="Arabinanase/levansucrase/invertase"/>
    <property type="match status" value="1"/>
</dbReference>
<reference evidence="6 7" key="1">
    <citation type="submission" date="2024-01" db="EMBL/GenBank/DDBJ databases">
        <authorList>
            <person name="Allen C."/>
            <person name="Tagirdzhanova G."/>
        </authorList>
    </citation>
    <scope>NUCLEOTIDE SEQUENCE [LARGE SCALE GENOMIC DNA]</scope>
</reference>
<protein>
    <recommendedName>
        <fullName evidence="2">beta-fructofuranosidase</fullName>
        <ecNumber evidence="2">3.2.1.26</ecNumber>
    </recommendedName>
</protein>
<gene>
    <name evidence="6" type="ORF">SEUCBS140593_008166</name>
</gene>
<organism evidence="6 7">
    <name type="scientific">Sporothrix eucalyptigena</name>
    <dbReference type="NCBI Taxonomy" id="1812306"/>
    <lineage>
        <taxon>Eukaryota</taxon>
        <taxon>Fungi</taxon>
        <taxon>Dikarya</taxon>
        <taxon>Ascomycota</taxon>
        <taxon>Pezizomycotina</taxon>
        <taxon>Sordariomycetes</taxon>
        <taxon>Sordariomycetidae</taxon>
        <taxon>Ophiostomatales</taxon>
        <taxon>Ophiostomataceae</taxon>
        <taxon>Sporothrix</taxon>
    </lineage>
</organism>
<proteinExistence type="inferred from homology"/>
<comment type="similarity">
    <text evidence="1">Belongs to the glycosyl hydrolase 32 family.</text>
</comment>
<dbReference type="PANTHER" id="PTHR43101:SF1">
    <property type="entry name" value="BETA-FRUCTOSIDASE"/>
    <property type="match status" value="1"/>
</dbReference>
<keyword evidence="7" id="KW-1185">Reference proteome</keyword>